<evidence type="ECO:0000313" key="4">
    <source>
        <dbReference type="Proteomes" id="UP000539111"/>
    </source>
</evidence>
<organism evidence="3 4">
    <name type="scientific">Spelaeicoccus albus</name>
    <dbReference type="NCBI Taxonomy" id="1280376"/>
    <lineage>
        <taxon>Bacteria</taxon>
        <taxon>Bacillati</taxon>
        <taxon>Actinomycetota</taxon>
        <taxon>Actinomycetes</taxon>
        <taxon>Micrococcales</taxon>
        <taxon>Brevibacteriaceae</taxon>
        <taxon>Spelaeicoccus</taxon>
    </lineage>
</organism>
<evidence type="ECO:0000256" key="2">
    <source>
        <dbReference type="SAM" id="Phobius"/>
    </source>
</evidence>
<protein>
    <submittedName>
        <fullName evidence="3">Uncharacterized protein</fullName>
    </submittedName>
</protein>
<keyword evidence="2" id="KW-0812">Transmembrane</keyword>
<feature type="transmembrane region" description="Helical" evidence="2">
    <location>
        <begin position="66"/>
        <end position="87"/>
    </location>
</feature>
<reference evidence="3 4" key="1">
    <citation type="submission" date="2020-07" db="EMBL/GenBank/DDBJ databases">
        <title>Sequencing the genomes of 1000 actinobacteria strains.</title>
        <authorList>
            <person name="Klenk H.-P."/>
        </authorList>
    </citation>
    <scope>NUCLEOTIDE SEQUENCE [LARGE SCALE GENOMIC DNA]</scope>
    <source>
        <strain evidence="3 4">DSM 26341</strain>
    </source>
</reference>
<evidence type="ECO:0000313" key="3">
    <source>
        <dbReference type="EMBL" id="NYI65821.1"/>
    </source>
</evidence>
<dbReference type="Proteomes" id="UP000539111">
    <property type="component" value="Unassembled WGS sequence"/>
</dbReference>
<name>A0A7Z0A8Z7_9MICO</name>
<keyword evidence="2" id="KW-1133">Transmembrane helix</keyword>
<dbReference type="AlphaFoldDB" id="A0A7Z0A8Z7"/>
<accession>A0A7Z0A8Z7</accession>
<gene>
    <name evidence="3" type="ORF">BJY26_000127</name>
</gene>
<proteinExistence type="predicted"/>
<dbReference type="RefSeq" id="WP_179424791.1">
    <property type="nucleotide sequence ID" value="NZ_JACBZP010000001.1"/>
</dbReference>
<keyword evidence="4" id="KW-1185">Reference proteome</keyword>
<comment type="caution">
    <text evidence="3">The sequence shown here is derived from an EMBL/GenBank/DDBJ whole genome shotgun (WGS) entry which is preliminary data.</text>
</comment>
<evidence type="ECO:0000256" key="1">
    <source>
        <dbReference type="SAM" id="MobiDB-lite"/>
    </source>
</evidence>
<feature type="region of interest" description="Disordered" evidence="1">
    <location>
        <begin position="1"/>
        <end position="51"/>
    </location>
</feature>
<dbReference type="EMBL" id="JACBZP010000001">
    <property type="protein sequence ID" value="NYI65821.1"/>
    <property type="molecule type" value="Genomic_DNA"/>
</dbReference>
<keyword evidence="2" id="KW-0472">Membrane</keyword>
<sequence>MTSSAAQPRAADDEAGPCDEAALSDDVRAARRPPTQTIPARRPAADADRRRAELGAATGPALLRQYGATIAVAASAVVLVAVVVRACRR</sequence>